<name>A0A9X2F0W4_9SPHI</name>
<dbReference type="Pfam" id="PF13396">
    <property type="entry name" value="PLDc_N"/>
    <property type="match status" value="1"/>
</dbReference>
<dbReference type="InterPro" id="IPR027379">
    <property type="entry name" value="CLS_N"/>
</dbReference>
<dbReference type="AlphaFoldDB" id="A0A9X2F0W4"/>
<evidence type="ECO:0000259" key="7">
    <source>
        <dbReference type="Pfam" id="PF13396"/>
    </source>
</evidence>
<evidence type="ECO:0000256" key="4">
    <source>
        <dbReference type="ARBA" id="ARBA00022989"/>
    </source>
</evidence>
<evidence type="ECO:0000256" key="1">
    <source>
        <dbReference type="ARBA" id="ARBA00004651"/>
    </source>
</evidence>
<keyword evidence="5 6" id="KW-0472">Membrane</keyword>
<evidence type="ECO:0000256" key="6">
    <source>
        <dbReference type="SAM" id="Phobius"/>
    </source>
</evidence>
<feature type="transmembrane region" description="Helical" evidence="6">
    <location>
        <begin position="12"/>
        <end position="31"/>
    </location>
</feature>
<organism evidence="8 9">
    <name type="scientific">Solitalea agri</name>
    <dbReference type="NCBI Taxonomy" id="2953739"/>
    <lineage>
        <taxon>Bacteria</taxon>
        <taxon>Pseudomonadati</taxon>
        <taxon>Bacteroidota</taxon>
        <taxon>Sphingobacteriia</taxon>
        <taxon>Sphingobacteriales</taxon>
        <taxon>Sphingobacteriaceae</taxon>
        <taxon>Solitalea</taxon>
    </lineage>
</organism>
<proteinExistence type="predicted"/>
<keyword evidence="2" id="KW-1003">Cell membrane</keyword>
<gene>
    <name evidence="8" type="ORF">NF867_04215</name>
</gene>
<evidence type="ECO:0000313" key="9">
    <source>
        <dbReference type="Proteomes" id="UP001155182"/>
    </source>
</evidence>
<feature type="transmembrane region" description="Helical" evidence="6">
    <location>
        <begin position="43"/>
        <end position="63"/>
    </location>
</feature>
<accession>A0A9X2F0W4</accession>
<dbReference type="RefSeq" id="WP_252586323.1">
    <property type="nucleotide sequence ID" value="NZ_JAMWYS010000017.1"/>
</dbReference>
<evidence type="ECO:0000256" key="5">
    <source>
        <dbReference type="ARBA" id="ARBA00023136"/>
    </source>
</evidence>
<reference evidence="8" key="1">
    <citation type="submission" date="2022-06" db="EMBL/GenBank/DDBJ databases">
        <title>Solitalea sp. MAHUQ-68 isolated from rhizospheric soil.</title>
        <authorList>
            <person name="Huq M.A."/>
        </authorList>
    </citation>
    <scope>NUCLEOTIDE SEQUENCE</scope>
    <source>
        <strain evidence="8">MAHUQ-68</strain>
    </source>
</reference>
<dbReference type="GO" id="GO:0005886">
    <property type="term" value="C:plasma membrane"/>
    <property type="evidence" value="ECO:0007669"/>
    <property type="project" value="UniProtKB-SubCell"/>
</dbReference>
<evidence type="ECO:0000256" key="3">
    <source>
        <dbReference type="ARBA" id="ARBA00022692"/>
    </source>
</evidence>
<keyword evidence="4 6" id="KW-1133">Transmembrane helix</keyword>
<dbReference type="EMBL" id="JAMWYS010000017">
    <property type="protein sequence ID" value="MCO4292065.1"/>
    <property type="molecule type" value="Genomic_DNA"/>
</dbReference>
<comment type="caution">
    <text evidence="8">The sequence shown here is derived from an EMBL/GenBank/DDBJ whole genome shotgun (WGS) entry which is preliminary data.</text>
</comment>
<protein>
    <submittedName>
        <fullName evidence="8">PLD nuclease N-terminal domain-containing protein</fullName>
    </submittedName>
</protein>
<evidence type="ECO:0000256" key="2">
    <source>
        <dbReference type="ARBA" id="ARBA00022475"/>
    </source>
</evidence>
<keyword evidence="3 6" id="KW-0812">Transmembrane</keyword>
<keyword evidence="9" id="KW-1185">Reference proteome</keyword>
<feature type="domain" description="Cardiolipin synthase N-terminal" evidence="7">
    <location>
        <begin position="22"/>
        <end position="65"/>
    </location>
</feature>
<dbReference type="Proteomes" id="UP001155182">
    <property type="component" value="Unassembled WGS sequence"/>
</dbReference>
<sequence length="73" mass="8227">MELLSPETGLVFWTVFSLLSIIITIIALLNLLKTAFRDSTTKLIWLLVILFVPMVGPLFYFTIGRKQGQKAAN</sequence>
<evidence type="ECO:0000313" key="8">
    <source>
        <dbReference type="EMBL" id="MCO4292065.1"/>
    </source>
</evidence>
<comment type="subcellular location">
    <subcellularLocation>
        <location evidence="1">Cell membrane</location>
        <topology evidence="1">Multi-pass membrane protein</topology>
    </subcellularLocation>
</comment>